<proteinExistence type="predicted"/>
<gene>
    <name evidence="1" type="ORF">CEXT_201951</name>
</gene>
<name>A0AAV4T7L6_CAEEX</name>
<evidence type="ECO:0000313" key="2">
    <source>
        <dbReference type="Proteomes" id="UP001054945"/>
    </source>
</evidence>
<protein>
    <submittedName>
        <fullName evidence="1">Uncharacterized protein</fullName>
    </submittedName>
</protein>
<keyword evidence="2" id="KW-1185">Reference proteome</keyword>
<comment type="caution">
    <text evidence="1">The sequence shown here is derived from an EMBL/GenBank/DDBJ whole genome shotgun (WGS) entry which is preliminary data.</text>
</comment>
<organism evidence="1 2">
    <name type="scientific">Caerostris extrusa</name>
    <name type="common">Bark spider</name>
    <name type="synonym">Caerostris bankana</name>
    <dbReference type="NCBI Taxonomy" id="172846"/>
    <lineage>
        <taxon>Eukaryota</taxon>
        <taxon>Metazoa</taxon>
        <taxon>Ecdysozoa</taxon>
        <taxon>Arthropoda</taxon>
        <taxon>Chelicerata</taxon>
        <taxon>Arachnida</taxon>
        <taxon>Araneae</taxon>
        <taxon>Araneomorphae</taxon>
        <taxon>Entelegynae</taxon>
        <taxon>Araneoidea</taxon>
        <taxon>Araneidae</taxon>
        <taxon>Caerostris</taxon>
    </lineage>
</organism>
<dbReference type="Proteomes" id="UP001054945">
    <property type="component" value="Unassembled WGS sequence"/>
</dbReference>
<accession>A0AAV4T7L6</accession>
<dbReference type="EMBL" id="BPLR01010703">
    <property type="protein sequence ID" value="GIY41296.1"/>
    <property type="molecule type" value="Genomic_DNA"/>
</dbReference>
<evidence type="ECO:0000313" key="1">
    <source>
        <dbReference type="EMBL" id="GIY41296.1"/>
    </source>
</evidence>
<dbReference type="AlphaFoldDB" id="A0AAV4T7L6"/>
<reference evidence="1 2" key="1">
    <citation type="submission" date="2021-06" db="EMBL/GenBank/DDBJ databases">
        <title>Caerostris extrusa draft genome.</title>
        <authorList>
            <person name="Kono N."/>
            <person name="Arakawa K."/>
        </authorList>
    </citation>
    <scope>NUCLEOTIDE SEQUENCE [LARGE SCALE GENOMIC DNA]</scope>
</reference>
<sequence length="137" mass="14658">MIATKFHHCQYRGTIRTRHSSNHSPIMTQTTSQAQSIPLCIIPESNQIPWTTRGFPLTLSKECVPGQLREVMSPPVLISAVITGSGSLSESALAPLMSAKDRAGPNVRGVRGVITYSCLCSKGGDGYARCLISGKGE</sequence>